<dbReference type="CDD" id="cd12172">
    <property type="entry name" value="PGDH_like_2"/>
    <property type="match status" value="1"/>
</dbReference>
<dbReference type="FunFam" id="3.40.50.720:FF:000203">
    <property type="entry name" value="D-3-phosphoglycerate dehydrogenase (SerA)"/>
    <property type="match status" value="1"/>
</dbReference>
<dbReference type="SUPFAM" id="SSF51735">
    <property type="entry name" value="NAD(P)-binding Rossmann-fold domains"/>
    <property type="match status" value="1"/>
</dbReference>
<feature type="domain" description="D-isomer specific 2-hydroxyacid dehydrogenase catalytic" evidence="5">
    <location>
        <begin position="32"/>
        <end position="305"/>
    </location>
</feature>
<evidence type="ECO:0000259" key="5">
    <source>
        <dbReference type="Pfam" id="PF00389"/>
    </source>
</evidence>
<dbReference type="InterPro" id="IPR036291">
    <property type="entry name" value="NAD(P)-bd_dom_sf"/>
</dbReference>
<dbReference type="Gene3D" id="3.40.50.720">
    <property type="entry name" value="NAD(P)-binding Rossmann-like Domain"/>
    <property type="match status" value="2"/>
</dbReference>
<feature type="domain" description="D-isomer specific 2-hydroxyacid dehydrogenase NAD-binding" evidence="6">
    <location>
        <begin position="111"/>
        <end position="282"/>
    </location>
</feature>
<evidence type="ECO:0000256" key="4">
    <source>
        <dbReference type="RuleBase" id="RU003719"/>
    </source>
</evidence>
<evidence type="ECO:0000313" key="7">
    <source>
        <dbReference type="EMBL" id="HIW01346.1"/>
    </source>
</evidence>
<evidence type="ECO:0000259" key="6">
    <source>
        <dbReference type="Pfam" id="PF02826"/>
    </source>
</evidence>
<proteinExistence type="inferred from homology"/>
<dbReference type="AlphaFoldDB" id="A0A9D1PYE3"/>
<dbReference type="InterPro" id="IPR029753">
    <property type="entry name" value="D-isomer_DH_CS"/>
</dbReference>
<dbReference type="PANTHER" id="PTHR42789">
    <property type="entry name" value="D-ISOMER SPECIFIC 2-HYDROXYACID DEHYDROGENASE FAMILY PROTEIN (AFU_ORTHOLOGUE AFUA_6G10090)"/>
    <property type="match status" value="1"/>
</dbReference>
<dbReference type="PROSITE" id="PS00671">
    <property type="entry name" value="D_2_HYDROXYACID_DH_3"/>
    <property type="match status" value="1"/>
</dbReference>
<dbReference type="InterPro" id="IPR006140">
    <property type="entry name" value="D-isomer_DH_NAD-bd"/>
</dbReference>
<evidence type="ECO:0000256" key="2">
    <source>
        <dbReference type="ARBA" id="ARBA00023002"/>
    </source>
</evidence>
<dbReference type="InterPro" id="IPR050857">
    <property type="entry name" value="D-2-hydroxyacid_DH"/>
</dbReference>
<dbReference type="GO" id="GO:0051287">
    <property type="term" value="F:NAD binding"/>
    <property type="evidence" value="ECO:0007669"/>
    <property type="project" value="InterPro"/>
</dbReference>
<dbReference type="Pfam" id="PF02826">
    <property type="entry name" value="2-Hacid_dh_C"/>
    <property type="match status" value="1"/>
</dbReference>
<organism evidence="7 8">
    <name type="scientific">Candidatus Desulfovibrio intestinipullorum</name>
    <dbReference type="NCBI Taxonomy" id="2838536"/>
    <lineage>
        <taxon>Bacteria</taxon>
        <taxon>Pseudomonadati</taxon>
        <taxon>Thermodesulfobacteriota</taxon>
        <taxon>Desulfovibrionia</taxon>
        <taxon>Desulfovibrionales</taxon>
        <taxon>Desulfovibrionaceae</taxon>
        <taxon>Desulfovibrio</taxon>
    </lineage>
</organism>
<comment type="caution">
    <text evidence="7">The sequence shown here is derived from an EMBL/GenBank/DDBJ whole genome shotgun (WGS) entry which is preliminary data.</text>
</comment>
<reference evidence="7" key="1">
    <citation type="journal article" date="2021" name="PeerJ">
        <title>Extensive microbial diversity within the chicken gut microbiome revealed by metagenomics and culture.</title>
        <authorList>
            <person name="Gilroy R."/>
            <person name="Ravi A."/>
            <person name="Getino M."/>
            <person name="Pursley I."/>
            <person name="Horton D.L."/>
            <person name="Alikhan N.F."/>
            <person name="Baker D."/>
            <person name="Gharbi K."/>
            <person name="Hall N."/>
            <person name="Watson M."/>
            <person name="Adriaenssens E.M."/>
            <person name="Foster-Nyarko E."/>
            <person name="Jarju S."/>
            <person name="Secka A."/>
            <person name="Antonio M."/>
            <person name="Oren A."/>
            <person name="Chaudhuri R.R."/>
            <person name="La Ragione R."/>
            <person name="Hildebrand F."/>
            <person name="Pallen M.J."/>
        </authorList>
    </citation>
    <scope>NUCLEOTIDE SEQUENCE</scope>
    <source>
        <strain evidence="7">ChiHecec2B26-446</strain>
    </source>
</reference>
<dbReference type="Proteomes" id="UP000886752">
    <property type="component" value="Unassembled WGS sequence"/>
</dbReference>
<comment type="similarity">
    <text evidence="1 4">Belongs to the D-isomer specific 2-hydroxyacid dehydrogenase family.</text>
</comment>
<keyword evidence="3" id="KW-0520">NAD</keyword>
<dbReference type="Pfam" id="PF00389">
    <property type="entry name" value="2-Hacid_dh"/>
    <property type="match status" value="1"/>
</dbReference>
<name>A0A9D1PYE3_9BACT</name>
<dbReference type="GO" id="GO:0016616">
    <property type="term" value="F:oxidoreductase activity, acting on the CH-OH group of donors, NAD or NADP as acceptor"/>
    <property type="evidence" value="ECO:0007669"/>
    <property type="project" value="InterPro"/>
</dbReference>
<evidence type="ECO:0000313" key="8">
    <source>
        <dbReference type="Proteomes" id="UP000886752"/>
    </source>
</evidence>
<dbReference type="SUPFAM" id="SSF52283">
    <property type="entry name" value="Formate/glycerate dehydrogenase catalytic domain-like"/>
    <property type="match status" value="1"/>
</dbReference>
<gene>
    <name evidence="7" type="ORF">H9894_09210</name>
</gene>
<dbReference type="EMBL" id="DXHV01000077">
    <property type="protein sequence ID" value="HIW01346.1"/>
    <property type="molecule type" value="Genomic_DNA"/>
</dbReference>
<sequence length="306" mass="33164">MKVLITPRSFGKSNPHLFAQLESLGFEIVRNDTGAILSEEAMCEKIADCEALILGVDPCNRNVLDHAPRLKAIARYGVGLDNVDVDECQRRGIQLTRTVGANSNAVADFAFALMLAVARKVVVIDGRCRKQDWGKETGIDIYGKTLGIIGLGAVGKCVARRAAGFGMKILASDPYFDQEFAAQYGIESASVDDICRQADVISLHSLLNDETRNLINRDRLASMKKTCILINTARGELVDEEALLEALVSKTIYGAGLDVFSKEPPADPRWYELANVVMGSHTSSSTVGTTNCMGQMCVDALKKAFA</sequence>
<dbReference type="InterPro" id="IPR006139">
    <property type="entry name" value="D-isomer_2_OHA_DH_cat_dom"/>
</dbReference>
<keyword evidence="2 4" id="KW-0560">Oxidoreductase</keyword>
<evidence type="ECO:0000256" key="3">
    <source>
        <dbReference type="ARBA" id="ARBA00023027"/>
    </source>
</evidence>
<accession>A0A9D1PYE3</accession>
<reference evidence="7" key="2">
    <citation type="submission" date="2021-04" db="EMBL/GenBank/DDBJ databases">
        <authorList>
            <person name="Gilroy R."/>
        </authorList>
    </citation>
    <scope>NUCLEOTIDE SEQUENCE</scope>
    <source>
        <strain evidence="7">ChiHecec2B26-446</strain>
    </source>
</reference>
<protein>
    <submittedName>
        <fullName evidence="7">Phosphoglycerate dehydrogenase</fullName>
    </submittedName>
</protein>
<dbReference type="PANTHER" id="PTHR42789:SF1">
    <property type="entry name" value="D-ISOMER SPECIFIC 2-HYDROXYACID DEHYDROGENASE FAMILY PROTEIN (AFU_ORTHOLOGUE AFUA_6G10090)"/>
    <property type="match status" value="1"/>
</dbReference>
<evidence type="ECO:0000256" key="1">
    <source>
        <dbReference type="ARBA" id="ARBA00005854"/>
    </source>
</evidence>